<feature type="domain" description="Endonuclease/exonuclease/phosphatase" evidence="8">
    <location>
        <begin position="5"/>
        <end position="245"/>
    </location>
</feature>
<keyword evidence="2 6" id="KW-0479">Metal-binding</keyword>
<evidence type="ECO:0000256" key="3">
    <source>
        <dbReference type="ARBA" id="ARBA00022801"/>
    </source>
</evidence>
<feature type="site" description="Interaction with DNA substrate" evidence="7">
    <location>
        <position position="245"/>
    </location>
</feature>
<dbReference type="FunFam" id="3.60.10.10:FF:000026">
    <property type="entry name" value="Exodeoxyribonuclease III"/>
    <property type="match status" value="1"/>
</dbReference>
<dbReference type="InterPro" id="IPR004808">
    <property type="entry name" value="AP_endonuc_1"/>
</dbReference>
<evidence type="ECO:0000313" key="10">
    <source>
        <dbReference type="Proteomes" id="UP000323824"/>
    </source>
</evidence>
<dbReference type="GO" id="GO:0003677">
    <property type="term" value="F:DNA binding"/>
    <property type="evidence" value="ECO:0007669"/>
    <property type="project" value="InterPro"/>
</dbReference>
<dbReference type="PROSITE" id="PS00726">
    <property type="entry name" value="AP_NUCLEASE_F1_1"/>
    <property type="match status" value="1"/>
</dbReference>
<reference evidence="9 10" key="1">
    <citation type="submission" date="2019-02" db="EMBL/GenBank/DDBJ databases">
        <authorList>
            <person name="Fomenkov A."/>
            <person name="Dubinina G."/>
            <person name="Grabovich M."/>
            <person name="Vincze T."/>
            <person name="Roberts R.J."/>
        </authorList>
    </citation>
    <scope>NUCLEOTIDE SEQUENCE [LARGE SCALE GENOMIC DNA]</scope>
    <source>
        <strain evidence="9 10">P</strain>
    </source>
</reference>
<dbReference type="Pfam" id="PF03372">
    <property type="entry name" value="Exo_endo_phos"/>
    <property type="match status" value="1"/>
</dbReference>
<evidence type="ECO:0000256" key="6">
    <source>
        <dbReference type="PIRSR" id="PIRSR604808-2"/>
    </source>
</evidence>
<feature type="binding site" evidence="6">
    <location>
        <position position="36"/>
    </location>
    <ligand>
        <name>Mg(2+)</name>
        <dbReference type="ChEBI" id="CHEBI:18420"/>
        <label>1</label>
    </ligand>
</feature>
<dbReference type="InterPro" id="IPR005135">
    <property type="entry name" value="Endo/exonuclease/phosphatase"/>
</dbReference>
<dbReference type="OrthoDB" id="9803914at2"/>
<name>A0A5C1QBK4_9SPIO</name>
<evidence type="ECO:0000259" key="8">
    <source>
        <dbReference type="Pfam" id="PF03372"/>
    </source>
</evidence>
<sequence length="252" mass="29402">MKKIISWNVNGIRAAETKGLYKWMKEENPDILCLQETKAYPDVLTKKFIEPKGYYSYFASAEKKGYSGVVTYCKEKPLSVNYMGIDEFDSEGRYIELEFPQFTIINTYFPNSQSEGKRLDYKLRFNSAIMGKMNSLRDNGKKVILCGDLNVAHKEIDLANPKTNTKNPGFLPEEREWMDSFINAGYIDVFRFFDPTPGNYTWWSYRTKAREKNIGWRIDYFIITDNLLDEIDNCEILNEVMGSDHCPIRLDL</sequence>
<evidence type="ECO:0000256" key="1">
    <source>
        <dbReference type="ARBA" id="ARBA00007092"/>
    </source>
</evidence>
<feature type="binding site" evidence="6">
    <location>
        <position position="148"/>
    </location>
    <ligand>
        <name>Mg(2+)</name>
        <dbReference type="ChEBI" id="CHEBI:18420"/>
        <label>1</label>
    </ligand>
</feature>
<reference evidence="9 10" key="2">
    <citation type="submission" date="2019-09" db="EMBL/GenBank/DDBJ databases">
        <title>Complete Genome Sequence and Methylome Analysis of free living Spirochaetas.</title>
        <authorList>
            <person name="Leshcheva N."/>
            <person name="Mikheeva N."/>
        </authorList>
    </citation>
    <scope>NUCLEOTIDE SEQUENCE [LARGE SCALE GENOMIC DNA]</scope>
    <source>
        <strain evidence="9 10">P</strain>
    </source>
</reference>
<feature type="binding site" evidence="6">
    <location>
        <position position="150"/>
    </location>
    <ligand>
        <name>Mg(2+)</name>
        <dbReference type="ChEBI" id="CHEBI:18420"/>
        <label>1</label>
    </ligand>
</feature>
<dbReference type="InterPro" id="IPR020847">
    <property type="entry name" value="AP_endonuclease_F1_BS"/>
</dbReference>
<dbReference type="GO" id="GO:0003906">
    <property type="term" value="F:DNA-(apurinic or apyrimidinic site) endonuclease activity"/>
    <property type="evidence" value="ECO:0007669"/>
    <property type="project" value="TreeGrafter"/>
</dbReference>
<evidence type="ECO:0000313" key="9">
    <source>
        <dbReference type="EMBL" id="QEN04897.1"/>
    </source>
</evidence>
<dbReference type="EMBL" id="CP035807">
    <property type="protein sequence ID" value="QEN04897.1"/>
    <property type="molecule type" value="Genomic_DNA"/>
</dbReference>
<keyword evidence="10" id="KW-1185">Reference proteome</keyword>
<comment type="cofactor">
    <cofactor evidence="6">
        <name>Mg(2+)</name>
        <dbReference type="ChEBI" id="CHEBI:18420"/>
    </cofactor>
    <cofactor evidence="6">
        <name>Mn(2+)</name>
        <dbReference type="ChEBI" id="CHEBI:29035"/>
    </cofactor>
    <text evidence="6">Probably binds two magnesium or manganese ions per subunit.</text>
</comment>
<dbReference type="RefSeq" id="WP_149568138.1">
    <property type="nucleotide sequence ID" value="NZ_CP035807.1"/>
</dbReference>
<feature type="binding site" evidence="6">
    <location>
        <position position="8"/>
    </location>
    <ligand>
        <name>Mg(2+)</name>
        <dbReference type="ChEBI" id="CHEBI:18420"/>
        <label>1</label>
    </ligand>
</feature>
<feature type="site" description="Transition state stabilizer" evidence="7">
    <location>
        <position position="150"/>
    </location>
</feature>
<keyword evidence="3 9" id="KW-0378">Hydrolase</keyword>
<dbReference type="EC" id="3.1.11.2" evidence="9"/>
<dbReference type="SUPFAM" id="SSF56219">
    <property type="entry name" value="DNase I-like"/>
    <property type="match status" value="1"/>
</dbReference>
<protein>
    <submittedName>
        <fullName evidence="9">Exodeoxyribonuclease III</fullName>
        <ecNumber evidence="9">3.1.11.2</ecNumber>
    </submittedName>
</protein>
<dbReference type="NCBIfam" id="TIGR00195">
    <property type="entry name" value="exoDNase_III"/>
    <property type="match status" value="1"/>
</dbReference>
<feature type="site" description="Important for catalytic activity" evidence="7">
    <location>
        <position position="219"/>
    </location>
</feature>
<dbReference type="NCBIfam" id="TIGR00633">
    <property type="entry name" value="xth"/>
    <property type="match status" value="1"/>
</dbReference>
<dbReference type="GO" id="GO:0046872">
    <property type="term" value="F:metal ion binding"/>
    <property type="evidence" value="ECO:0007669"/>
    <property type="project" value="UniProtKB-KW"/>
</dbReference>
<dbReference type="PANTHER" id="PTHR22748:SF6">
    <property type="entry name" value="DNA-(APURINIC OR APYRIMIDINIC SITE) ENDONUCLEASE"/>
    <property type="match status" value="1"/>
</dbReference>
<dbReference type="AlphaFoldDB" id="A0A5C1QBK4"/>
<feature type="binding site" evidence="6">
    <location>
        <position position="245"/>
    </location>
    <ligand>
        <name>Mg(2+)</name>
        <dbReference type="ChEBI" id="CHEBI:18420"/>
        <label>1</label>
    </ligand>
</feature>
<dbReference type="GO" id="GO:0008081">
    <property type="term" value="F:phosphoric diester hydrolase activity"/>
    <property type="evidence" value="ECO:0007669"/>
    <property type="project" value="TreeGrafter"/>
</dbReference>
<dbReference type="GO" id="GO:0008311">
    <property type="term" value="F:double-stranded DNA 3'-5' DNA exonuclease activity"/>
    <property type="evidence" value="ECO:0007669"/>
    <property type="project" value="UniProtKB-EC"/>
</dbReference>
<gene>
    <name evidence="9" type="primary">xth</name>
    <name evidence="9" type="ORF">EW093_09320</name>
</gene>
<dbReference type="InterPro" id="IPR036691">
    <property type="entry name" value="Endo/exonu/phosph_ase_sf"/>
</dbReference>
<feature type="binding site" evidence="6">
    <location>
        <position position="244"/>
    </location>
    <ligand>
        <name>Mg(2+)</name>
        <dbReference type="ChEBI" id="CHEBI:18420"/>
        <label>1</label>
    </ligand>
</feature>
<evidence type="ECO:0000256" key="4">
    <source>
        <dbReference type="ARBA" id="ARBA00022842"/>
    </source>
</evidence>
<dbReference type="PANTHER" id="PTHR22748">
    <property type="entry name" value="AP ENDONUCLEASE"/>
    <property type="match status" value="1"/>
</dbReference>
<feature type="active site" evidence="5">
    <location>
        <position position="108"/>
    </location>
</feature>
<feature type="active site" description="Proton donor/acceptor" evidence="5">
    <location>
        <position position="148"/>
    </location>
</feature>
<comment type="similarity">
    <text evidence="1">Belongs to the DNA repair enzymes AP/ExoA family.</text>
</comment>
<accession>A0A5C1QBK4</accession>
<proteinExistence type="inferred from homology"/>
<organism evidence="9 10">
    <name type="scientific">Thiospirochaeta perfilievii</name>
    <dbReference type="NCBI Taxonomy" id="252967"/>
    <lineage>
        <taxon>Bacteria</taxon>
        <taxon>Pseudomonadati</taxon>
        <taxon>Spirochaetota</taxon>
        <taxon>Spirochaetia</taxon>
        <taxon>Spirochaetales</taxon>
        <taxon>Spirochaetaceae</taxon>
        <taxon>Thiospirochaeta</taxon>
    </lineage>
</organism>
<evidence type="ECO:0000256" key="2">
    <source>
        <dbReference type="ARBA" id="ARBA00022723"/>
    </source>
</evidence>
<dbReference type="PROSITE" id="PS51435">
    <property type="entry name" value="AP_NUCLEASE_F1_4"/>
    <property type="match status" value="1"/>
</dbReference>
<evidence type="ECO:0000256" key="5">
    <source>
        <dbReference type="PIRSR" id="PIRSR604808-1"/>
    </source>
</evidence>
<keyword evidence="4 6" id="KW-0460">Magnesium</keyword>
<feature type="active site" description="Proton acceptor" evidence="5">
    <location>
        <position position="245"/>
    </location>
</feature>
<dbReference type="GO" id="GO:0006284">
    <property type="term" value="P:base-excision repair"/>
    <property type="evidence" value="ECO:0007669"/>
    <property type="project" value="TreeGrafter"/>
</dbReference>
<dbReference type="Proteomes" id="UP000323824">
    <property type="component" value="Chromosome"/>
</dbReference>
<evidence type="ECO:0000256" key="7">
    <source>
        <dbReference type="PIRSR" id="PIRSR604808-3"/>
    </source>
</evidence>
<keyword evidence="6" id="KW-0464">Manganese</keyword>
<dbReference type="Gene3D" id="3.60.10.10">
    <property type="entry name" value="Endonuclease/exonuclease/phosphatase"/>
    <property type="match status" value="1"/>
</dbReference>
<dbReference type="KEGG" id="sper:EW093_09320"/>